<evidence type="ECO:0000256" key="1">
    <source>
        <dbReference type="ARBA" id="ARBA00022679"/>
    </source>
</evidence>
<organism evidence="4 5">
    <name type="scientific">Adineta steineri</name>
    <dbReference type="NCBI Taxonomy" id="433720"/>
    <lineage>
        <taxon>Eukaryota</taxon>
        <taxon>Metazoa</taxon>
        <taxon>Spiralia</taxon>
        <taxon>Gnathifera</taxon>
        <taxon>Rotifera</taxon>
        <taxon>Eurotatoria</taxon>
        <taxon>Bdelloidea</taxon>
        <taxon>Adinetida</taxon>
        <taxon>Adinetidae</taxon>
        <taxon>Adineta</taxon>
    </lineage>
</organism>
<feature type="non-terminal residue" evidence="4">
    <location>
        <position position="178"/>
    </location>
</feature>
<dbReference type="PROSITE" id="PS52019">
    <property type="entry name" value="PKS_MFAS_DH"/>
    <property type="match status" value="1"/>
</dbReference>
<dbReference type="GO" id="GO:0016740">
    <property type="term" value="F:transferase activity"/>
    <property type="evidence" value="ECO:0007669"/>
    <property type="project" value="UniProtKB-KW"/>
</dbReference>
<dbReference type="EMBL" id="CAJOBB010025027">
    <property type="protein sequence ID" value="CAF4405277.1"/>
    <property type="molecule type" value="Genomic_DNA"/>
</dbReference>
<reference evidence="4" key="1">
    <citation type="submission" date="2021-02" db="EMBL/GenBank/DDBJ databases">
        <authorList>
            <person name="Nowell W R."/>
        </authorList>
    </citation>
    <scope>NUCLEOTIDE SEQUENCE</scope>
</reference>
<feature type="non-terminal residue" evidence="4">
    <location>
        <position position="1"/>
    </location>
</feature>
<dbReference type="InterPro" id="IPR050444">
    <property type="entry name" value="Polyketide_Synthase"/>
</dbReference>
<dbReference type="InterPro" id="IPR049552">
    <property type="entry name" value="PKS_DH_N"/>
</dbReference>
<comment type="caution">
    <text evidence="2">Lacks conserved residue(s) required for the propagation of feature annotation.</text>
</comment>
<comment type="caution">
    <text evidence="4">The sequence shown here is derived from an EMBL/GenBank/DDBJ whole genome shotgun (WGS) entry which is preliminary data.</text>
</comment>
<evidence type="ECO:0000313" key="4">
    <source>
        <dbReference type="EMBL" id="CAF4405277.1"/>
    </source>
</evidence>
<evidence type="ECO:0000256" key="2">
    <source>
        <dbReference type="PROSITE-ProRule" id="PRU01363"/>
    </source>
</evidence>
<name>A0A820PID9_9BILA</name>
<evidence type="ECO:0000313" key="5">
    <source>
        <dbReference type="Proteomes" id="UP000663868"/>
    </source>
</evidence>
<feature type="domain" description="PKS/mFAS DH" evidence="3">
    <location>
        <begin position="67"/>
        <end position="178"/>
    </location>
</feature>
<dbReference type="PANTHER" id="PTHR45681:SF6">
    <property type="entry name" value="POLYKETIDE SYNTHASE 37"/>
    <property type="match status" value="1"/>
</dbReference>
<dbReference type="InterPro" id="IPR049900">
    <property type="entry name" value="PKS_mFAS_DH"/>
</dbReference>
<sequence>TLLTSLAQLTISPDIWQQYFHTRDISPMIKNEQFFDDFPLYAFDLSSCWYESKESVIKRLANRIQTHPLLGIRQLTGQTTATWRSLININLPQYAFLKDHKIQDAILFPAVALLEIVTAGYRQLFLSPDNKEQALITLEEIKFVTALVLTQHELTEIFTQIDIPKREWSIYSRPWSSA</sequence>
<dbReference type="PANTHER" id="PTHR45681">
    <property type="entry name" value="POLYKETIDE SYNTHASE 44-RELATED"/>
    <property type="match status" value="1"/>
</dbReference>
<gene>
    <name evidence="4" type="ORF">KXQ929_LOCUS51258</name>
</gene>
<accession>A0A820PID9</accession>
<dbReference type="Gene3D" id="3.10.129.10">
    <property type="entry name" value="Hotdog Thioesterase"/>
    <property type="match status" value="1"/>
</dbReference>
<dbReference type="AlphaFoldDB" id="A0A820PID9"/>
<evidence type="ECO:0000259" key="3">
    <source>
        <dbReference type="PROSITE" id="PS52019"/>
    </source>
</evidence>
<dbReference type="Pfam" id="PF21089">
    <property type="entry name" value="PKS_DH_N"/>
    <property type="match status" value="1"/>
</dbReference>
<keyword evidence="1" id="KW-0808">Transferase</keyword>
<proteinExistence type="predicted"/>
<protein>
    <recommendedName>
        <fullName evidence="3">PKS/mFAS DH domain-containing protein</fullName>
    </recommendedName>
</protein>
<dbReference type="Proteomes" id="UP000663868">
    <property type="component" value="Unassembled WGS sequence"/>
</dbReference>